<dbReference type="InterPro" id="IPR036457">
    <property type="entry name" value="PPM-type-like_dom_sf"/>
</dbReference>
<organism evidence="2 3">
    <name type="scientific">Apatococcus lobatus</name>
    <dbReference type="NCBI Taxonomy" id="904363"/>
    <lineage>
        <taxon>Eukaryota</taxon>
        <taxon>Viridiplantae</taxon>
        <taxon>Chlorophyta</taxon>
        <taxon>core chlorophytes</taxon>
        <taxon>Trebouxiophyceae</taxon>
        <taxon>Chlorellales</taxon>
        <taxon>Chlorellaceae</taxon>
        <taxon>Apatococcus</taxon>
    </lineage>
</organism>
<evidence type="ECO:0000313" key="3">
    <source>
        <dbReference type="Proteomes" id="UP001438707"/>
    </source>
</evidence>
<dbReference type="Pfam" id="PF00481">
    <property type="entry name" value="PP2C"/>
    <property type="match status" value="1"/>
</dbReference>
<reference evidence="2 3" key="1">
    <citation type="journal article" date="2024" name="Nat. Commun.">
        <title>Phylogenomics reveals the evolutionary origins of lichenization in chlorophyte algae.</title>
        <authorList>
            <person name="Puginier C."/>
            <person name="Libourel C."/>
            <person name="Otte J."/>
            <person name="Skaloud P."/>
            <person name="Haon M."/>
            <person name="Grisel S."/>
            <person name="Petersen M."/>
            <person name="Berrin J.G."/>
            <person name="Delaux P.M."/>
            <person name="Dal Grande F."/>
            <person name="Keller J."/>
        </authorList>
    </citation>
    <scope>NUCLEOTIDE SEQUENCE [LARGE SCALE GENOMIC DNA]</scope>
    <source>
        <strain evidence="2 3">SAG 2145</strain>
    </source>
</reference>
<sequence>MEDTAVVIPRARCGYMFTAVFDGHSGSQSAQYLSKELYTVFSEAIDDEADEAEECAIEDSDASGLCCPLEFSGVLRQSFTTMDAELLKWLEENTEGEEVESGATATVVLARKDKVVIANVGDSRAVLSRNGKPVDLSAEHRVTGKSDAVKSEVQRVTDAGGWIEDGRVCDLIAVSRAFGDRFFKQPGVNKLAEKSVKEGLWEEKLLEKASFKGDLVLCQPDVTELALADGDEFLILATDGLWDVLSSKEAVKIARDAFQKQRSPEDIAGLLTERAYRKYSSDNVAVVVVDLGGPPGGWKASKPTGGLRGLFQ</sequence>
<protein>
    <recommendedName>
        <fullName evidence="1">PPM-type phosphatase domain-containing protein</fullName>
    </recommendedName>
</protein>
<feature type="domain" description="PPM-type phosphatase" evidence="1">
    <location>
        <begin position="1"/>
        <end position="291"/>
    </location>
</feature>
<dbReference type="CDD" id="cd00143">
    <property type="entry name" value="PP2Cc"/>
    <property type="match status" value="1"/>
</dbReference>
<dbReference type="SMART" id="SM00332">
    <property type="entry name" value="PP2Cc"/>
    <property type="match status" value="1"/>
</dbReference>
<dbReference type="EMBL" id="JALJOS010000011">
    <property type="protein sequence ID" value="KAK9833129.1"/>
    <property type="molecule type" value="Genomic_DNA"/>
</dbReference>
<dbReference type="GO" id="GO:0004722">
    <property type="term" value="F:protein serine/threonine phosphatase activity"/>
    <property type="evidence" value="ECO:0007669"/>
    <property type="project" value="InterPro"/>
</dbReference>
<comment type="caution">
    <text evidence="2">The sequence shown here is derived from an EMBL/GenBank/DDBJ whole genome shotgun (WGS) entry which is preliminary data.</text>
</comment>
<evidence type="ECO:0000313" key="2">
    <source>
        <dbReference type="EMBL" id="KAK9833129.1"/>
    </source>
</evidence>
<name>A0AAW1RHN5_9CHLO</name>
<dbReference type="InterPro" id="IPR001932">
    <property type="entry name" value="PPM-type_phosphatase-like_dom"/>
</dbReference>
<gene>
    <name evidence="2" type="ORF">WJX74_008006</name>
</gene>
<proteinExistence type="predicted"/>
<dbReference type="Proteomes" id="UP001438707">
    <property type="component" value="Unassembled WGS sequence"/>
</dbReference>
<evidence type="ECO:0000259" key="1">
    <source>
        <dbReference type="PROSITE" id="PS51746"/>
    </source>
</evidence>
<dbReference type="PROSITE" id="PS51746">
    <property type="entry name" value="PPM_2"/>
    <property type="match status" value="1"/>
</dbReference>
<dbReference type="PANTHER" id="PTHR47992">
    <property type="entry name" value="PROTEIN PHOSPHATASE"/>
    <property type="match status" value="1"/>
</dbReference>
<dbReference type="SUPFAM" id="SSF81606">
    <property type="entry name" value="PP2C-like"/>
    <property type="match status" value="1"/>
</dbReference>
<dbReference type="SMART" id="SM00331">
    <property type="entry name" value="PP2C_SIG"/>
    <property type="match status" value="1"/>
</dbReference>
<dbReference type="AlphaFoldDB" id="A0AAW1RHN5"/>
<dbReference type="InterPro" id="IPR015655">
    <property type="entry name" value="PP2C"/>
</dbReference>
<accession>A0AAW1RHN5</accession>
<keyword evidence="3" id="KW-1185">Reference proteome</keyword>
<dbReference type="Gene3D" id="3.60.40.10">
    <property type="entry name" value="PPM-type phosphatase domain"/>
    <property type="match status" value="1"/>
</dbReference>